<name>A0ABV4WTH2_9CYAN</name>
<keyword evidence="3" id="KW-1185">Reference proteome</keyword>
<dbReference type="InterPro" id="IPR058651">
    <property type="entry name" value="HTH_VMAP-M9"/>
</dbReference>
<reference evidence="2 3" key="1">
    <citation type="submission" date="2024-09" db="EMBL/GenBank/DDBJ databases">
        <title>Floridaenema gen nov. (Aerosakkonemataceae, Aerosakkonematales ord. nov., Cyanobacteria) from benthic tropical and subtropical fresh waters, with the description of four new species.</title>
        <authorList>
            <person name="Moretto J.A."/>
            <person name="Berthold D.E."/>
            <person name="Lefler F.W."/>
            <person name="Huang I.-S."/>
            <person name="Laughinghouse H. IV."/>
        </authorList>
    </citation>
    <scope>NUCLEOTIDE SEQUENCE [LARGE SCALE GENOMIC DNA]</scope>
    <source>
        <strain evidence="2 3">BLCC-F167</strain>
    </source>
</reference>
<accession>A0ABV4WTH2</accession>
<dbReference type="RefSeq" id="WP_413280310.1">
    <property type="nucleotide sequence ID" value="NZ_JBHFNT010000229.1"/>
</dbReference>
<feature type="domain" description="vWA-MoxR associated protein N-terminal HTH" evidence="1">
    <location>
        <begin position="6"/>
        <end position="45"/>
    </location>
</feature>
<dbReference type="Pfam" id="PF26355">
    <property type="entry name" value="HTH_VMAP-M9"/>
    <property type="match status" value="1"/>
</dbReference>
<comment type="caution">
    <text evidence="2">The sequence shown here is derived from an EMBL/GenBank/DDBJ whole genome shotgun (WGS) entry which is preliminary data.</text>
</comment>
<dbReference type="Proteomes" id="UP001576780">
    <property type="component" value="Unassembled WGS sequence"/>
</dbReference>
<gene>
    <name evidence="2" type="ORF">ACE1CA_26030</name>
</gene>
<protein>
    <recommendedName>
        <fullName evidence="1">vWA-MoxR associated protein N-terminal HTH domain-containing protein</fullName>
    </recommendedName>
</protein>
<evidence type="ECO:0000313" key="2">
    <source>
        <dbReference type="EMBL" id="MFB2837976.1"/>
    </source>
</evidence>
<proteinExistence type="predicted"/>
<dbReference type="EMBL" id="JBHFNT010000229">
    <property type="protein sequence ID" value="MFB2837976.1"/>
    <property type="molecule type" value="Genomic_DNA"/>
</dbReference>
<sequence length="51" mass="5877">MILVIKEYQCTRGHTKDEAYAILEILGEALREDLNKSNFRASVENLIKIII</sequence>
<organism evidence="2 3">
    <name type="scientific">Floridaenema evergladense BLCC-F167</name>
    <dbReference type="NCBI Taxonomy" id="3153639"/>
    <lineage>
        <taxon>Bacteria</taxon>
        <taxon>Bacillati</taxon>
        <taxon>Cyanobacteriota</taxon>
        <taxon>Cyanophyceae</taxon>
        <taxon>Oscillatoriophycideae</taxon>
        <taxon>Aerosakkonematales</taxon>
        <taxon>Aerosakkonemataceae</taxon>
        <taxon>Floridanema</taxon>
        <taxon>Floridanema evergladense</taxon>
    </lineage>
</organism>
<evidence type="ECO:0000259" key="1">
    <source>
        <dbReference type="Pfam" id="PF26355"/>
    </source>
</evidence>
<evidence type="ECO:0000313" key="3">
    <source>
        <dbReference type="Proteomes" id="UP001576780"/>
    </source>
</evidence>